<sequence length="171" mass="18153">MQATDVLTDCFVRIHGVVTSVLDDAGPDLLTWRAGPTANTPAWLVWHATRVIDAQVSDAVGHPECWTQDGWATRFDLPFPASATGYGFTPDDVARVRVGAAELRGYADAVHATTLADLAGLAEGDLDRVVDTAWDPPVTLGVRLVSTVADAFQHAGQAAYVRGLWRAASAA</sequence>
<dbReference type="STRING" id="471853.Bcav_2114"/>
<organism evidence="2 3">
    <name type="scientific">Beutenbergia cavernae (strain ATCC BAA-8 / DSM 12333 / CCUG 43141 / JCM 11478 / NBRC 16432 / NCIMB 13614 / HKI 0122)</name>
    <dbReference type="NCBI Taxonomy" id="471853"/>
    <lineage>
        <taxon>Bacteria</taxon>
        <taxon>Bacillati</taxon>
        <taxon>Actinomycetota</taxon>
        <taxon>Actinomycetes</taxon>
        <taxon>Micrococcales</taxon>
        <taxon>Beutenbergiaceae</taxon>
        <taxon>Beutenbergia</taxon>
    </lineage>
</organism>
<keyword evidence="3" id="KW-1185">Reference proteome</keyword>
<gene>
    <name evidence="2" type="ordered locus">Bcav_2114</name>
</gene>
<dbReference type="eggNOG" id="COG2318">
    <property type="taxonomic scope" value="Bacteria"/>
</dbReference>
<dbReference type="NCBIfam" id="NF047843">
    <property type="entry name" value="MST_Rv0443"/>
    <property type="match status" value="1"/>
</dbReference>
<dbReference type="RefSeq" id="WP_015882607.1">
    <property type="nucleotide sequence ID" value="NC_012669.1"/>
</dbReference>
<dbReference type="KEGG" id="bcv:Bcav_2114"/>
<evidence type="ECO:0000259" key="1">
    <source>
        <dbReference type="Pfam" id="PF12867"/>
    </source>
</evidence>
<dbReference type="Proteomes" id="UP000007962">
    <property type="component" value="Chromosome"/>
</dbReference>
<dbReference type="EMBL" id="CP001618">
    <property type="protein sequence ID" value="ACQ80367.1"/>
    <property type="molecule type" value="Genomic_DNA"/>
</dbReference>
<evidence type="ECO:0000313" key="2">
    <source>
        <dbReference type="EMBL" id="ACQ80367.1"/>
    </source>
</evidence>
<feature type="domain" description="DinB-like" evidence="1">
    <location>
        <begin position="17"/>
        <end position="158"/>
    </location>
</feature>
<dbReference type="Pfam" id="PF12867">
    <property type="entry name" value="DinB_2"/>
    <property type="match status" value="1"/>
</dbReference>
<dbReference type="AlphaFoldDB" id="C5C6G1"/>
<dbReference type="OrthoDB" id="2363925at2"/>
<dbReference type="SUPFAM" id="SSF109854">
    <property type="entry name" value="DinB/YfiT-like putative metalloenzymes"/>
    <property type="match status" value="1"/>
</dbReference>
<reference evidence="2 3" key="1">
    <citation type="journal article" date="2009" name="Stand. Genomic Sci.">
        <title>Complete genome sequence of Beutenbergia cavernae type strain (HKI 0122).</title>
        <authorList>
            <person name="Land M."/>
            <person name="Pukall R."/>
            <person name="Abt B."/>
            <person name="Goker M."/>
            <person name="Rohde M."/>
            <person name="Glavina Del Rio T."/>
            <person name="Tice H."/>
            <person name="Copeland A."/>
            <person name="Cheng J.F."/>
            <person name="Lucas S."/>
            <person name="Chen F."/>
            <person name="Nolan M."/>
            <person name="Bruce D."/>
            <person name="Goodwin L."/>
            <person name="Pitluck S."/>
            <person name="Ivanova N."/>
            <person name="Mavromatis K."/>
            <person name="Ovchinnikova G."/>
            <person name="Pati A."/>
            <person name="Chen A."/>
            <person name="Palaniappan K."/>
            <person name="Hauser L."/>
            <person name="Chang Y.J."/>
            <person name="Jefferies C.C."/>
            <person name="Saunders E."/>
            <person name="Brettin T."/>
            <person name="Detter J.C."/>
            <person name="Han C."/>
            <person name="Chain P."/>
            <person name="Bristow J."/>
            <person name="Eisen J.A."/>
            <person name="Markowitz V."/>
            <person name="Hugenholtz P."/>
            <person name="Kyrpides N.C."/>
            <person name="Klenk H.P."/>
            <person name="Lapidus A."/>
        </authorList>
    </citation>
    <scope>NUCLEOTIDE SEQUENCE [LARGE SCALE GENOMIC DNA]</scope>
    <source>
        <strain evidence="3">ATCC BAA-8 / DSM 12333 / NBRC 16432</strain>
    </source>
</reference>
<proteinExistence type="predicted"/>
<name>C5C6G1_BEUC1</name>
<dbReference type="InterPro" id="IPR024775">
    <property type="entry name" value="DinB-like"/>
</dbReference>
<evidence type="ECO:0000313" key="3">
    <source>
        <dbReference type="Proteomes" id="UP000007962"/>
    </source>
</evidence>
<dbReference type="InterPro" id="IPR034660">
    <property type="entry name" value="DinB/YfiT-like"/>
</dbReference>
<accession>C5C6G1</accession>
<dbReference type="HOGENOM" id="CLU_133313_0_0_11"/>
<dbReference type="Gene3D" id="1.20.120.450">
    <property type="entry name" value="dinb family like domain"/>
    <property type="match status" value="1"/>
</dbReference>
<protein>
    <recommendedName>
        <fullName evidence="1">DinB-like domain-containing protein</fullName>
    </recommendedName>
</protein>